<reference evidence="1 2" key="1">
    <citation type="submission" date="2021-01" db="EMBL/GenBank/DDBJ databases">
        <title>Roseomonas sp. nov, a bacterium isolated from an oil production mixture in Yumen Oilfield.</title>
        <authorList>
            <person name="Wu D."/>
        </authorList>
    </citation>
    <scope>NUCLEOTIDE SEQUENCE [LARGE SCALE GENOMIC DNA]</scope>
    <source>
        <strain evidence="1 2">ROY-5-3</strain>
    </source>
</reference>
<keyword evidence="2" id="KW-1185">Reference proteome</keyword>
<organism evidence="1 2">
    <name type="scientific">Falsiroseomonas oleicola</name>
    <dbReference type="NCBI Taxonomy" id="2801474"/>
    <lineage>
        <taxon>Bacteria</taxon>
        <taxon>Pseudomonadati</taxon>
        <taxon>Pseudomonadota</taxon>
        <taxon>Alphaproteobacteria</taxon>
        <taxon>Acetobacterales</taxon>
        <taxon>Roseomonadaceae</taxon>
        <taxon>Falsiroseomonas</taxon>
    </lineage>
</organism>
<name>A0ABS6H7S3_9PROT</name>
<evidence type="ECO:0000313" key="2">
    <source>
        <dbReference type="Proteomes" id="UP000689967"/>
    </source>
</evidence>
<protein>
    <submittedName>
        <fullName evidence="1">Uncharacterized protein</fullName>
    </submittedName>
</protein>
<dbReference type="RefSeq" id="WP_216874785.1">
    <property type="nucleotide sequence ID" value="NZ_JAERQM010000002.1"/>
</dbReference>
<sequence>MLQRIIYPQDGGPIAVVTPARVVPRGDETPPEALLRLARQVVPAGRPFRIALASELPADRTWRDAWTADFSSPDGHGGEA</sequence>
<comment type="caution">
    <text evidence="1">The sequence shown here is derived from an EMBL/GenBank/DDBJ whole genome shotgun (WGS) entry which is preliminary data.</text>
</comment>
<evidence type="ECO:0000313" key="1">
    <source>
        <dbReference type="EMBL" id="MBU8544003.1"/>
    </source>
</evidence>
<accession>A0ABS6H7S3</accession>
<dbReference type="Proteomes" id="UP000689967">
    <property type="component" value="Unassembled WGS sequence"/>
</dbReference>
<gene>
    <name evidence="1" type="ORF">JJQ90_09825</name>
</gene>
<dbReference type="EMBL" id="JAERQM010000002">
    <property type="protein sequence ID" value="MBU8544003.1"/>
    <property type="molecule type" value="Genomic_DNA"/>
</dbReference>
<proteinExistence type="predicted"/>